<dbReference type="Pfam" id="PF01939">
    <property type="entry name" value="NucS_C"/>
    <property type="match status" value="1"/>
</dbReference>
<dbReference type="InterPro" id="IPR011856">
    <property type="entry name" value="tRNA_endonuc-like_dom_sf"/>
</dbReference>
<evidence type="ECO:0000259" key="1">
    <source>
        <dbReference type="Pfam" id="PF01939"/>
    </source>
</evidence>
<sequence>MPVEVGLWRVDGGKPQRMNSTGIEFEKQLEDLIEQDPAILGYPLLIVGRQVPTKAGGTIDLLGVDEEGNLHVLELKRGRTPREVVAQVLDYGSWVSGLAHEEIKALYEAGKHDVAFEAAFFDTFKANPPEELNSSHTLTIIAHDADAATERIVTYLSSFDVPVNVAFFRYFVDDGRKYLARTWLVSETAVASQAGSSKKSTKEKWNGQDWYVSFGADNTGIRDWEDARKYGFVSAGGGVWYSKTLRKLPVGGRVFVHIPQTGYVGVGTVTREAQPFPEAVVDIDGQELPLAEQELNGKYVHTVEKDEDITEYVVTVEWERTLPQEKAVWASGLFANQNSACPMRSSFTIDTLTKEFQLDT</sequence>
<comment type="caution">
    <text evidence="2">The sequence shown here is derived from an EMBL/GenBank/DDBJ whole genome shotgun (WGS) entry which is preliminary data.</text>
</comment>
<dbReference type="GO" id="GO:0003676">
    <property type="term" value="F:nucleic acid binding"/>
    <property type="evidence" value="ECO:0007669"/>
    <property type="project" value="InterPro"/>
</dbReference>
<evidence type="ECO:0000313" key="3">
    <source>
        <dbReference type="Proteomes" id="UP000251891"/>
    </source>
</evidence>
<keyword evidence="3" id="KW-1185">Reference proteome</keyword>
<evidence type="ECO:0000313" key="2">
    <source>
        <dbReference type="EMBL" id="RAY16766.1"/>
    </source>
</evidence>
<dbReference type="RefSeq" id="WP_111862818.1">
    <property type="nucleotide sequence ID" value="NZ_QLYX01000001.1"/>
</dbReference>
<dbReference type="AlphaFoldDB" id="A0A365HCX8"/>
<dbReference type="Gene3D" id="3.40.1350.10">
    <property type="match status" value="1"/>
</dbReference>
<dbReference type="Proteomes" id="UP000251891">
    <property type="component" value="Unassembled WGS sequence"/>
</dbReference>
<dbReference type="InterPro" id="IPR048301">
    <property type="entry name" value="NucS_C"/>
</dbReference>
<proteinExistence type="predicted"/>
<accession>A0A365HCX8</accession>
<organism evidence="2 3">
    <name type="scientific">Actinomadura craniellae</name>
    <dbReference type="NCBI Taxonomy" id="2231787"/>
    <lineage>
        <taxon>Bacteria</taxon>
        <taxon>Bacillati</taxon>
        <taxon>Actinomycetota</taxon>
        <taxon>Actinomycetes</taxon>
        <taxon>Streptosporangiales</taxon>
        <taxon>Thermomonosporaceae</taxon>
        <taxon>Actinomadura</taxon>
    </lineage>
</organism>
<reference evidence="2 3" key="1">
    <citation type="submission" date="2018-06" db="EMBL/GenBank/DDBJ databases">
        <title>Actinomadura craniellae sp. nov. isolated from marine sponge Craniella sp.</title>
        <authorList>
            <person name="Li L."/>
            <person name="Xu Q.H."/>
            <person name="Lin H.W."/>
            <person name="Lu Y.H."/>
        </authorList>
    </citation>
    <scope>NUCLEOTIDE SEQUENCE [LARGE SCALE GENOMIC DNA]</scope>
    <source>
        <strain evidence="2 3">LHW63021</strain>
    </source>
</reference>
<dbReference type="EMBL" id="QLYX01000001">
    <property type="protein sequence ID" value="RAY16766.1"/>
    <property type="molecule type" value="Genomic_DNA"/>
</dbReference>
<feature type="domain" description="Endonuclease NucS C-terminal" evidence="1">
    <location>
        <begin position="26"/>
        <end position="91"/>
    </location>
</feature>
<name>A0A365HCX8_9ACTN</name>
<dbReference type="OrthoDB" id="570199at2"/>
<dbReference type="GO" id="GO:0004519">
    <property type="term" value="F:endonuclease activity"/>
    <property type="evidence" value="ECO:0007669"/>
    <property type="project" value="InterPro"/>
</dbReference>
<protein>
    <recommendedName>
        <fullName evidence="1">Endonuclease NucS C-terminal domain-containing protein</fullName>
    </recommendedName>
</protein>
<gene>
    <name evidence="2" type="ORF">DPM19_00935</name>
</gene>